<name>A0ABV7WE48_9MICO</name>
<dbReference type="Gene3D" id="3.40.50.10210">
    <property type="match status" value="1"/>
</dbReference>
<evidence type="ECO:0000256" key="3">
    <source>
        <dbReference type="ARBA" id="ARBA00011991"/>
    </source>
</evidence>
<dbReference type="PANTHER" id="PTHR43463">
    <property type="entry name" value="NICOTINATE-NUCLEOTIDE--DIMETHYLBENZIMIDAZOLE PHOSPHORIBOSYLTRANSFERASE"/>
    <property type="match status" value="1"/>
</dbReference>
<dbReference type="Pfam" id="PF02277">
    <property type="entry name" value="DBI_PRT"/>
    <property type="match status" value="1"/>
</dbReference>
<evidence type="ECO:0000256" key="9">
    <source>
        <dbReference type="ARBA" id="ARBA00047340"/>
    </source>
</evidence>
<dbReference type="Proteomes" id="UP001595685">
    <property type="component" value="Unassembled WGS sequence"/>
</dbReference>
<keyword evidence="6 11" id="KW-0328">Glycosyltransferase</keyword>
<dbReference type="PANTHER" id="PTHR43463:SF1">
    <property type="entry name" value="NICOTINATE-NUCLEOTIDE--DIMETHYLBENZIMIDAZOLE PHOSPHORIBOSYLTRANSFERASE"/>
    <property type="match status" value="1"/>
</dbReference>
<evidence type="ECO:0000256" key="2">
    <source>
        <dbReference type="ARBA" id="ARBA00007110"/>
    </source>
</evidence>
<evidence type="ECO:0000256" key="10">
    <source>
        <dbReference type="SAM" id="MobiDB-lite"/>
    </source>
</evidence>
<comment type="pathway">
    <text evidence="1">Nucleoside biosynthesis; alpha-ribazole biosynthesis; alpha-ribazole from 5,6-dimethylbenzimidazole: step 1/2.</text>
</comment>
<dbReference type="RefSeq" id="WP_340293174.1">
    <property type="nucleotide sequence ID" value="NZ_JBBEOI010000098.1"/>
</dbReference>
<keyword evidence="5" id="KW-0169">Cobalamin biosynthesis</keyword>
<sequence>MSTLADLQALASDVRPTGRAAEQHARHGVEELLLPTGSLGELQRLAVWWAGVRRDAGAPPPRAVRLLVVVGDHGIAVRGVSALPLGHTAVTLRGLHEGRSAAHAAASAHGVDVQVAEVDVAGPQGPRSQPFDVGPAMDPQLLDDAVAQGAALGDSLADEGLDLLLLGEVGVGGSTTAAAVVGAAQRRRVLEVVGRGSGVDDAAWMRKAAAVREGLRRARAGGKDVPALLEAVGSADVAALTALLLRTAARGLPVVLDGPVSAAAAVLAHRVSPTARQWWLFPERGDEPALHRAQDALGMLPVHALGVRTGLGVAGLTALGTLRTAVAVAVSGAARADLWPVDPLADPAEEDPAHGSATGPEDGAGPEDPSGTVEQPAEPGAGSGTPEEPVSP</sequence>
<proteinExistence type="inferred from homology"/>
<protein>
    <recommendedName>
        <fullName evidence="4">Nicotinate-nucleotide--dimethylbenzimidazole phosphoribosyltransferase</fullName>
        <ecNumber evidence="3">2.4.2.21</ecNumber>
    </recommendedName>
    <alternativeName>
        <fullName evidence="8">N(1)-alpha-phosphoribosyltransferase</fullName>
    </alternativeName>
</protein>
<organism evidence="11 12">
    <name type="scientific">Aquipuribacter hungaricus</name>
    <dbReference type="NCBI Taxonomy" id="545624"/>
    <lineage>
        <taxon>Bacteria</taxon>
        <taxon>Bacillati</taxon>
        <taxon>Actinomycetota</taxon>
        <taxon>Actinomycetes</taxon>
        <taxon>Micrococcales</taxon>
        <taxon>Intrasporangiaceae</taxon>
        <taxon>Aquipuribacter</taxon>
    </lineage>
</organism>
<feature type="region of interest" description="Disordered" evidence="10">
    <location>
        <begin position="342"/>
        <end position="392"/>
    </location>
</feature>
<gene>
    <name evidence="11" type="ORF">ACFOLH_07095</name>
</gene>
<keyword evidence="12" id="KW-1185">Reference proteome</keyword>
<dbReference type="InterPro" id="IPR023195">
    <property type="entry name" value="Nict_dMeBzImd_PRibTrfase_N"/>
</dbReference>
<evidence type="ECO:0000256" key="7">
    <source>
        <dbReference type="ARBA" id="ARBA00022679"/>
    </source>
</evidence>
<evidence type="ECO:0000256" key="4">
    <source>
        <dbReference type="ARBA" id="ARBA00015486"/>
    </source>
</evidence>
<dbReference type="InterPro" id="IPR003200">
    <property type="entry name" value="Nict_dMeBzImd_PRibTrfase"/>
</dbReference>
<comment type="catalytic activity">
    <reaction evidence="9">
        <text>5,6-dimethylbenzimidazole + nicotinate beta-D-ribonucleotide = alpha-ribazole 5'-phosphate + nicotinate + H(+)</text>
        <dbReference type="Rhea" id="RHEA:11196"/>
        <dbReference type="ChEBI" id="CHEBI:15378"/>
        <dbReference type="ChEBI" id="CHEBI:15890"/>
        <dbReference type="ChEBI" id="CHEBI:32544"/>
        <dbReference type="ChEBI" id="CHEBI:57502"/>
        <dbReference type="ChEBI" id="CHEBI:57918"/>
        <dbReference type="EC" id="2.4.2.21"/>
    </reaction>
</comment>
<keyword evidence="7 11" id="KW-0808">Transferase</keyword>
<dbReference type="EMBL" id="JBHRWW010000003">
    <property type="protein sequence ID" value="MFC3688104.1"/>
    <property type="molecule type" value="Genomic_DNA"/>
</dbReference>
<comment type="caution">
    <text evidence="11">The sequence shown here is derived from an EMBL/GenBank/DDBJ whole genome shotgun (WGS) entry which is preliminary data.</text>
</comment>
<dbReference type="EC" id="2.4.2.21" evidence="3"/>
<evidence type="ECO:0000256" key="8">
    <source>
        <dbReference type="ARBA" id="ARBA00030686"/>
    </source>
</evidence>
<evidence type="ECO:0000313" key="12">
    <source>
        <dbReference type="Proteomes" id="UP001595685"/>
    </source>
</evidence>
<evidence type="ECO:0000313" key="11">
    <source>
        <dbReference type="EMBL" id="MFC3688104.1"/>
    </source>
</evidence>
<evidence type="ECO:0000256" key="6">
    <source>
        <dbReference type="ARBA" id="ARBA00022676"/>
    </source>
</evidence>
<dbReference type="InterPro" id="IPR036087">
    <property type="entry name" value="Nict_dMeBzImd_PRibTrfase_sf"/>
</dbReference>
<dbReference type="Gene3D" id="1.10.1610.10">
    <property type="match status" value="1"/>
</dbReference>
<comment type="similarity">
    <text evidence="2">Belongs to the CobT family.</text>
</comment>
<evidence type="ECO:0000256" key="1">
    <source>
        <dbReference type="ARBA" id="ARBA00005049"/>
    </source>
</evidence>
<accession>A0ABV7WE48</accession>
<dbReference type="GO" id="GO:0008939">
    <property type="term" value="F:nicotinate-nucleotide-dimethylbenzimidazole phosphoribosyltransferase activity"/>
    <property type="evidence" value="ECO:0007669"/>
    <property type="project" value="UniProtKB-EC"/>
</dbReference>
<dbReference type="SUPFAM" id="SSF52733">
    <property type="entry name" value="Nicotinate mononucleotide:5,6-dimethylbenzimidazole phosphoribosyltransferase (CobT)"/>
    <property type="match status" value="1"/>
</dbReference>
<reference evidence="12" key="1">
    <citation type="journal article" date="2019" name="Int. J. Syst. Evol. Microbiol.">
        <title>The Global Catalogue of Microorganisms (GCM) 10K type strain sequencing project: providing services to taxonomists for standard genome sequencing and annotation.</title>
        <authorList>
            <consortium name="The Broad Institute Genomics Platform"/>
            <consortium name="The Broad Institute Genome Sequencing Center for Infectious Disease"/>
            <person name="Wu L."/>
            <person name="Ma J."/>
        </authorList>
    </citation>
    <scope>NUCLEOTIDE SEQUENCE [LARGE SCALE GENOMIC DNA]</scope>
    <source>
        <strain evidence="12">NCAIM B.02333</strain>
    </source>
</reference>
<evidence type="ECO:0000256" key="5">
    <source>
        <dbReference type="ARBA" id="ARBA00022573"/>
    </source>
</evidence>